<evidence type="ECO:0000259" key="4">
    <source>
        <dbReference type="PROSITE" id="PS51828"/>
    </source>
</evidence>
<dbReference type="SUPFAM" id="SSF49899">
    <property type="entry name" value="Concanavalin A-like lectins/glucanases"/>
    <property type="match status" value="2"/>
</dbReference>
<evidence type="ECO:0000313" key="5">
    <source>
        <dbReference type="EMBL" id="PTX54193.1"/>
    </source>
</evidence>
<dbReference type="SUPFAM" id="SSF51294">
    <property type="entry name" value="Hedgehog/intein (Hint) domain"/>
    <property type="match status" value="1"/>
</dbReference>
<dbReference type="Gene3D" id="2.150.10.10">
    <property type="entry name" value="Serralysin-like metalloprotease, C-terminal"/>
    <property type="match status" value="6"/>
</dbReference>
<feature type="region of interest" description="Disordered" evidence="3">
    <location>
        <begin position="1230"/>
        <end position="1250"/>
    </location>
</feature>
<dbReference type="InterPro" id="IPR050557">
    <property type="entry name" value="RTX_toxin/Mannuronan_C5-epim"/>
</dbReference>
<evidence type="ECO:0000256" key="1">
    <source>
        <dbReference type="ARBA" id="ARBA00004613"/>
    </source>
</evidence>
<reference evidence="5 6" key="1">
    <citation type="submission" date="2018-04" db="EMBL/GenBank/DDBJ databases">
        <title>Genomic Encyclopedia of Archaeal and Bacterial Type Strains, Phase II (KMG-II): from individual species to whole genera.</title>
        <authorList>
            <person name="Goeker M."/>
        </authorList>
    </citation>
    <scope>NUCLEOTIDE SEQUENCE [LARGE SCALE GENOMIC DNA]</scope>
    <source>
        <strain evidence="5 6">DSM 100977</strain>
    </source>
</reference>
<proteinExistence type="predicted"/>
<evidence type="ECO:0000256" key="3">
    <source>
        <dbReference type="SAM" id="MobiDB-lite"/>
    </source>
</evidence>
<dbReference type="SUPFAM" id="SSF51120">
    <property type="entry name" value="beta-Roll"/>
    <property type="match status" value="7"/>
</dbReference>
<dbReference type="InterPro" id="IPR018511">
    <property type="entry name" value="Hemolysin-typ_Ca-bd_CS"/>
</dbReference>
<organism evidence="5 6">
    <name type="scientific">Litoreibacter ponti</name>
    <dbReference type="NCBI Taxonomy" id="1510457"/>
    <lineage>
        <taxon>Bacteria</taxon>
        <taxon>Pseudomonadati</taxon>
        <taxon>Pseudomonadota</taxon>
        <taxon>Alphaproteobacteria</taxon>
        <taxon>Rhodobacterales</taxon>
        <taxon>Roseobacteraceae</taxon>
        <taxon>Litoreibacter</taxon>
    </lineage>
</organism>
<sequence length="2056" mass="208039">MAEMKTGLGGPAGFGENVFSGASLTTGSLVDGCVEVDVTSVFGADGLSLFGKTYSELFINSNGAITFGRGSTDYDISGDGDFNVPALLPFYSDVNLNKGGDIYWDLDPDAGQITITWDSVAPYSGTGENSFQVLLTDTGGGNMSVEYIYGDIQWGESGQNPAFVGVTDGKKATYELDGSNDEGALAGYESLDFGDGDGSGTWSFDVIDGLPEVFNVTGSEADDDMRPGGNGLANAAISSGNDVVHALAGNDYVVGGAGDDTIYGDDGDDTILSGSTDGQADWTIIGHGSNIHGTTEQDLFAFTAEEGAFAVIRLNYSPESAAAGDGEADYILMQTTADNTYLVVGDFEAGKDSIILQEPYVGITFASGVGYTDVTLTYANGNQQDFEIYHSGIFNPATFFTTTMPDLSLTDNDRLLGGDGSDEFELEDRFGSDTVVGGEGGSDGDRINAAGLSAAVTVTFDADERGALSDGTDMLSFSEVEELILTGGDDSVDASASGSGVAIEAGAGADTLLGGTGGDTISGGDGSDFIEGGDGDDLLMTGFGDDTLLGGEGADTLMNSAGDDSLVGGTGDDVIVATAGNDTLEGGTGADTLIGGTDDDSLLGGDGDDDLRGDLVGIAFNQTGTDGLAQASGITDFPTTALSIEVTFSTTGGAVENMFASYASPGESDEFALFETGGTIQIKFQGIEFDTGVAGSGILDGGVHTLGVTWNSADGGLQLYVDGTSVYSTTVAAGSPLEAGGTFVLGQEQDSNGQFDSNQVLHGDIYGVRLYDDVRTPGEMATSALGPVADSTDLNLVANWLPDPATGTIEDSTGSHPMTLSGDTALAWSGGADTLDGGAGADRLYGGGGDDTILGGDGADTVFVNDGFGNDLVQGGAGGTDIDRIDLSEVSDAVTVSLSGDKAGLITDGIDVISFSEIEELVLNDQANFVSSAADGDTLGIYIDAGGGDDTVLGGDDGDTILAGAGQDVITGGDGTDSIDGGDGDDLLVSGNGDDTVLGGAGQDTIGYNIDADRVEGGTGDDWIANTQGTRSDGRTTVEGGDGVDTFALDASSGGVFTSDHVVDLSSGALTFSGSVRDELSGFENVEIIESSAGAIGDAGNNEITATGDFQNQLSGGAGNDTIDAGEGDDSLSGGSGDDSLLGGDGADTFLVEDGFGTDTIAGGESGIDTDRVNFAGMTTAINVTYSANKTGTATDGTDTLNFAQIEALTLTAQGDSVDARATSLGQEIDAGAGNDTLMGGSGDDTLTGGDGADVISGGDGSDYIDGGAGDDYLTTGLGNDTLVGGEGNDTLMNSAGDDSLVGGSGDDLIIATAGNDTLEGGDGADTLDGGSENDLIDGGAGDDVIYTGLGDDVADGGDGADTFHVHGAESIRFNQTGTDGLATTTGFSDFPTDALSFEIEFSSTDSGTSTPFASYATATEPDEFRFNSNSSDELVVVIGGSSLNTGVNVAALYDGAPHTLALTWDSTTGALEIYADGASIYSGTLAAGDTIDQGGTFVLGQEQDSLGGGFNPGQVFVGDIHNVSIFDDVRTPAEVVSDAGDHEADTSNPNLVAGWIPDADTGGLRDLTGNHTMTMSGDTQVVTTLGGNDTITGGEGGTDDDVLDLSALTNPVTVTYSGAEAGTVTDGTDTVTFSQIERVVLGDQNDSVDATAVENGNFGDHPGINLDAGGGNDTVQSGWGADTIAGGAGDDSIDADYGDDFVDGGDGQDTLIGSTGNDTLQGGAGADSLDGGVEADTLSGGTGDDALTGGDGDDVFTYAVGDGADTITDFNFGNTGALRDGDTTNNDFIDLSGFYDNMRELRADFDDDGVLNQSNTTDENGNAVDYSDNAEFASGDGVTFQGASRESFSSDNTGVACFAAGTLIATPQGEVSVERLRPGDLVETLDHGPQPLVWVASRRLGRAELTAHPKLKPVLLGAGAFGQARELVVSPQHAVLLRHGGREELVRAVHLARGSGHKVRRMRGCREVTYVHLLFDAHQVIFANGRATESLYPGPEALKALSEEAALDLIARFPELGPVRAGRKSATWPTARAYADPDTVPRDLQGVGRFTRILA</sequence>
<dbReference type="RefSeq" id="WP_107846549.1">
    <property type="nucleotide sequence ID" value="NZ_QBKS01000002.1"/>
</dbReference>
<dbReference type="GO" id="GO:0005509">
    <property type="term" value="F:calcium ion binding"/>
    <property type="evidence" value="ECO:0007669"/>
    <property type="project" value="InterPro"/>
</dbReference>
<dbReference type="EMBL" id="QBKS01000002">
    <property type="protein sequence ID" value="PTX54193.1"/>
    <property type="molecule type" value="Genomic_DNA"/>
</dbReference>
<comment type="subcellular location">
    <subcellularLocation>
        <location evidence="1">Secreted</location>
    </subcellularLocation>
</comment>
<evidence type="ECO:0000256" key="2">
    <source>
        <dbReference type="ARBA" id="ARBA00022525"/>
    </source>
</evidence>
<dbReference type="PANTHER" id="PTHR38340:SF1">
    <property type="entry name" value="S-LAYER PROTEIN"/>
    <property type="match status" value="1"/>
</dbReference>
<keyword evidence="2" id="KW-0964">Secreted</keyword>
<gene>
    <name evidence="5" type="ORF">C8N43_3003</name>
</gene>
<dbReference type="PANTHER" id="PTHR38340">
    <property type="entry name" value="S-LAYER PROTEIN"/>
    <property type="match status" value="1"/>
</dbReference>
<dbReference type="GO" id="GO:0005576">
    <property type="term" value="C:extracellular region"/>
    <property type="evidence" value="ECO:0007669"/>
    <property type="project" value="UniProtKB-SubCell"/>
</dbReference>
<keyword evidence="6" id="KW-1185">Reference proteome</keyword>
<dbReference type="InterPro" id="IPR003886">
    <property type="entry name" value="NIDO_dom"/>
</dbReference>
<dbReference type="Gene3D" id="2.60.120.200">
    <property type="match status" value="2"/>
</dbReference>
<dbReference type="GO" id="GO:0007160">
    <property type="term" value="P:cell-matrix adhesion"/>
    <property type="evidence" value="ECO:0007669"/>
    <property type="project" value="InterPro"/>
</dbReference>
<protein>
    <submittedName>
        <fullName evidence="5">Ca2+-binding RTX toxin-like protein</fullName>
    </submittedName>
</protein>
<dbReference type="PRINTS" id="PR00313">
    <property type="entry name" value="CABNDNGRPT"/>
</dbReference>
<feature type="region of interest" description="Disordered" evidence="3">
    <location>
        <begin position="1106"/>
        <end position="1139"/>
    </location>
</feature>
<dbReference type="Proteomes" id="UP000243978">
    <property type="component" value="Unassembled WGS sequence"/>
</dbReference>
<dbReference type="InterPro" id="IPR028992">
    <property type="entry name" value="Hedgehog/Intein_dom"/>
</dbReference>
<dbReference type="SMART" id="SM00306">
    <property type="entry name" value="HintN"/>
    <property type="match status" value="1"/>
</dbReference>
<feature type="compositionally biased region" description="Low complexity" evidence="3">
    <location>
        <begin position="1736"/>
        <end position="1749"/>
    </location>
</feature>
<dbReference type="InterPro" id="IPR013320">
    <property type="entry name" value="ConA-like_dom_sf"/>
</dbReference>
<dbReference type="Pfam" id="PF06119">
    <property type="entry name" value="NIDO"/>
    <property type="match status" value="1"/>
</dbReference>
<dbReference type="PROSITE" id="PS51828">
    <property type="entry name" value="PTX_2"/>
    <property type="match status" value="2"/>
</dbReference>
<dbReference type="InterPro" id="IPR003587">
    <property type="entry name" value="Hint_dom_N"/>
</dbReference>
<accession>A0A2T6BDQ9</accession>
<dbReference type="PRINTS" id="PR00895">
    <property type="entry name" value="PENTAXIN"/>
</dbReference>
<dbReference type="Pfam" id="PF13403">
    <property type="entry name" value="Hint_2"/>
    <property type="match status" value="1"/>
</dbReference>
<evidence type="ECO:0000313" key="6">
    <source>
        <dbReference type="Proteomes" id="UP000243978"/>
    </source>
</evidence>
<dbReference type="InterPro" id="IPR036844">
    <property type="entry name" value="Hint_dom_sf"/>
</dbReference>
<dbReference type="PROSITE" id="PS00330">
    <property type="entry name" value="HEMOLYSIN_CALCIUM"/>
    <property type="match status" value="17"/>
</dbReference>
<dbReference type="Pfam" id="PF00353">
    <property type="entry name" value="HemolysinCabind"/>
    <property type="match status" value="12"/>
</dbReference>
<dbReference type="OrthoDB" id="6305173at2"/>
<dbReference type="SMART" id="SM00159">
    <property type="entry name" value="PTX"/>
    <property type="match status" value="1"/>
</dbReference>
<feature type="domain" description="Pentraxin (PTX)" evidence="4">
    <location>
        <begin position="1368"/>
        <end position="1575"/>
    </location>
</feature>
<dbReference type="Gene3D" id="2.170.16.10">
    <property type="entry name" value="Hedgehog/Intein (Hint) domain"/>
    <property type="match status" value="1"/>
</dbReference>
<dbReference type="InterPro" id="IPR001759">
    <property type="entry name" value="PTX_dom"/>
</dbReference>
<dbReference type="InterPro" id="IPR001343">
    <property type="entry name" value="Hemolysn_Ca-bd"/>
</dbReference>
<feature type="compositionally biased region" description="Low complexity" evidence="3">
    <location>
        <begin position="1236"/>
        <end position="1250"/>
    </location>
</feature>
<dbReference type="InterPro" id="IPR011049">
    <property type="entry name" value="Serralysin-like_metalloprot_C"/>
</dbReference>
<dbReference type="Pfam" id="PF00354">
    <property type="entry name" value="Pentaxin"/>
    <property type="match status" value="2"/>
</dbReference>
<feature type="compositionally biased region" description="Polar residues" evidence="3">
    <location>
        <begin position="1106"/>
        <end position="1115"/>
    </location>
</feature>
<feature type="domain" description="Pentraxin (PTX)" evidence="4">
    <location>
        <begin position="614"/>
        <end position="815"/>
    </location>
</feature>
<name>A0A2T6BDQ9_9RHOB</name>
<feature type="region of interest" description="Disordered" evidence="3">
    <location>
        <begin position="1715"/>
        <end position="1751"/>
    </location>
</feature>
<comment type="caution">
    <text evidence="5">The sequence shown here is derived from an EMBL/GenBank/DDBJ whole genome shotgun (WGS) entry which is preliminary data.</text>
</comment>